<evidence type="ECO:0000313" key="2">
    <source>
        <dbReference type="EMBL" id="ARF75678.1"/>
    </source>
</evidence>
<keyword evidence="3" id="KW-1185">Reference proteome</keyword>
<proteinExistence type="predicted"/>
<name>A0ABC8C0P6_9ACTN</name>
<feature type="compositionally biased region" description="Low complexity" evidence="1">
    <location>
        <begin position="893"/>
        <end position="904"/>
    </location>
</feature>
<dbReference type="KEGG" id="kab:B7C62_28050"/>
<evidence type="ECO:0008006" key="4">
    <source>
        <dbReference type="Google" id="ProtNLM"/>
    </source>
</evidence>
<evidence type="ECO:0000256" key="1">
    <source>
        <dbReference type="SAM" id="MobiDB-lite"/>
    </source>
</evidence>
<dbReference type="Proteomes" id="UP000192251">
    <property type="component" value="Chromosome"/>
</dbReference>
<dbReference type="AlphaFoldDB" id="A0ABC8C0P6"/>
<protein>
    <recommendedName>
        <fullName evidence="4">Phage tail tape measure protein</fullName>
    </recommendedName>
</protein>
<organism evidence="2 3">
    <name type="scientific">Kitasatospora albolonga</name>
    <dbReference type="NCBI Taxonomy" id="68173"/>
    <lineage>
        <taxon>Bacteria</taxon>
        <taxon>Bacillati</taxon>
        <taxon>Actinomycetota</taxon>
        <taxon>Actinomycetes</taxon>
        <taxon>Kitasatosporales</taxon>
        <taxon>Streptomycetaceae</taxon>
        <taxon>Kitasatospora</taxon>
    </lineage>
</organism>
<feature type="region of interest" description="Disordered" evidence="1">
    <location>
        <begin position="888"/>
        <end position="910"/>
    </location>
</feature>
<reference evidence="2 3" key="1">
    <citation type="submission" date="2017-04" db="EMBL/GenBank/DDBJ databases">
        <title>The complete genome sequence of Streptomyces albolongus YIM 101047, the producer of novel bafilomycins and novel odoriferous sesquiterpenoids.</title>
        <authorList>
            <person name="Yin M."/>
            <person name="Jiang Y."/>
        </authorList>
    </citation>
    <scope>NUCLEOTIDE SEQUENCE [LARGE SCALE GENOMIC DNA]</scope>
    <source>
        <strain evidence="2 3">YIM 101047</strain>
    </source>
</reference>
<accession>A0ABC8C0P6</accession>
<dbReference type="RefSeq" id="WP_084750242.1">
    <property type="nucleotide sequence ID" value="NZ_CP020563.1"/>
</dbReference>
<dbReference type="EMBL" id="CP020563">
    <property type="protein sequence ID" value="ARF75678.1"/>
    <property type="molecule type" value="Genomic_DNA"/>
</dbReference>
<evidence type="ECO:0000313" key="3">
    <source>
        <dbReference type="Proteomes" id="UP000192251"/>
    </source>
</evidence>
<sequence length="1255" mass="129024">MARLTFLLDGRDQLSRVLDRAGDAATRMHRRISAAATNSSTAINRLGRTTTDRMAGMRRDTDIGAKAVDKLVGSLMTLAPAAIPMVASLAPIAPAVGAAAVAAGAYAAALGPQIGAMSEATEAEKKYTDEVKKSGKASQAAVAAQVEYQRVIADMPPATRRAAASLSVLKDEYADWSDSLAKDTLSPVTKSFAILTALLPKTTGLVKGTSRELDRTMTILAGGMQSPGLDRLNAKFEQFATGTLRKVNDGLVGLMRNSDGKVGAGASEFMAYARENGPAAADTVKELGRALLNVLQAGSDVGVGMLQVVNVLAKLVAAVPPDAIATMLQLAFAIKAVQLAAVGMAAARTAVAGFATSLVAMRVAAAAAPTRLAAVTAAIGTMSRGAKLAAAGTGIGLLVIALMELNQIGRDAPPDVDKMTSSLARFADSGKVAGEMARVFGKDLSGLLATLNVMGSAGKGADFFKAFEKSPVGLKEAKKEFEAFDKSLASLVSNGKADLAAAGLARIKEQMEAAGYSTSGLKGRLTEYTEALANAKFEQELAAQAMGLFGAQALAVQTKLDAQKASADGLRQSIAALNDTQRQGLGGMIGFEAAIDAATAAIKGNRDALSMSGGQLNLNSEKARTAATALNDLAAKTDEAAAQARQSGASWQTVNGIYARGRAALIRSADAMGLNRSEAKALADQILRTPDKTAKLKGNLEDLEAKLSSAKAKLKAVPDSRQAKVRAEIGDLQRKIGQAKYALSTLRDKVVTVTTRHVVVGDGGAARRAGAHGSQLKAEGGLIHGPGTGTSDSVPIWASRGEFMVKAKSVSKYGVAFMKAVNDGTLDLGAGVRGGGSAAGMASAGRAVADGLSSGMRGSAAGVEASARVMASAVTAGVRAELEIASPSKKTTKQGQQAGQGLAKGMRRSQAEIKAEAKRMAALALATGKKLIAGLTGSRSQITAMAKSLTALIRAAYRDRKTGTDDRLIAQVARSNGQLQRLAAQRDKIAARIAQAKAFAKDVTATAKRDASLGGLGLEPEEVSAGTIKGGLQQKLAKLQQFTRYVKMLAKRGLNKSLLRQILYDMGPEQGYAYASALAGADANTFKGINSLAGKVNKSADALGKTGADIMYDAGKNASKGYLKGLDSQQKAIEKQMLKIAKAMDKAIRKALGIKSPSTVAAVSGGYFTEGVAKGAVDALPVLDRAMGAVAGRMADMRPAIGRPAVTGGGSAGGQVIQAHITVQSLDPLAAAREVQKMLLQLGRTHGTGVTLKVG</sequence>
<gene>
    <name evidence="2" type="ORF">B7C62_28050</name>
</gene>